<dbReference type="Gene3D" id="3.30.420.10">
    <property type="entry name" value="Ribonuclease H-like superfamily/Ribonuclease H"/>
    <property type="match status" value="1"/>
</dbReference>
<protein>
    <recommendedName>
        <fullName evidence="1">3'-5' exonuclease domain-containing protein</fullName>
    </recommendedName>
</protein>
<dbReference type="GO" id="GO:0071051">
    <property type="term" value="P:poly(A)-dependent snoRNA 3'-end processing"/>
    <property type="evidence" value="ECO:0007669"/>
    <property type="project" value="TreeGrafter"/>
</dbReference>
<reference evidence="2" key="1">
    <citation type="submission" date="2018-06" db="EMBL/GenBank/DDBJ databases">
        <authorList>
            <person name="Zhirakovskaya E."/>
        </authorList>
    </citation>
    <scope>NUCLEOTIDE SEQUENCE</scope>
</reference>
<dbReference type="SUPFAM" id="SSF53098">
    <property type="entry name" value="Ribonuclease H-like"/>
    <property type="match status" value="1"/>
</dbReference>
<gene>
    <name evidence="2" type="ORF">MNBD_CHLOROFLEXI01-3585</name>
</gene>
<dbReference type="GO" id="GO:0000467">
    <property type="term" value="P:exonucleolytic trimming to generate mature 3'-end of 5.8S rRNA from tricistronic rRNA transcript (SSU-rRNA, 5.8S rRNA, LSU-rRNA)"/>
    <property type="evidence" value="ECO:0007669"/>
    <property type="project" value="InterPro"/>
</dbReference>
<feature type="non-terminal residue" evidence="2">
    <location>
        <position position="61"/>
    </location>
</feature>
<dbReference type="GO" id="GO:0000176">
    <property type="term" value="C:nuclear exosome (RNase complex)"/>
    <property type="evidence" value="ECO:0007669"/>
    <property type="project" value="TreeGrafter"/>
</dbReference>
<dbReference type="PANTHER" id="PTHR12124">
    <property type="entry name" value="POLYMYOSITIS/SCLERODERMA AUTOANTIGEN-RELATED"/>
    <property type="match status" value="1"/>
</dbReference>
<dbReference type="GO" id="GO:0071037">
    <property type="term" value="P:nuclear polyadenylation-dependent snRNA catabolic process"/>
    <property type="evidence" value="ECO:0007669"/>
    <property type="project" value="TreeGrafter"/>
</dbReference>
<dbReference type="PANTHER" id="PTHR12124:SF47">
    <property type="entry name" value="EXOSOME COMPONENT 10"/>
    <property type="match status" value="1"/>
</dbReference>
<evidence type="ECO:0000313" key="2">
    <source>
        <dbReference type="EMBL" id="VAW42394.1"/>
    </source>
</evidence>
<dbReference type="EMBL" id="UOEU01000916">
    <property type="protein sequence ID" value="VAW42394.1"/>
    <property type="molecule type" value="Genomic_DNA"/>
</dbReference>
<dbReference type="InterPro" id="IPR002562">
    <property type="entry name" value="3'-5'_exonuclease_dom"/>
</dbReference>
<dbReference type="AlphaFoldDB" id="A0A3B0WFK0"/>
<dbReference type="InterPro" id="IPR045092">
    <property type="entry name" value="Rrp6-like"/>
</dbReference>
<organism evidence="2">
    <name type="scientific">hydrothermal vent metagenome</name>
    <dbReference type="NCBI Taxonomy" id="652676"/>
    <lineage>
        <taxon>unclassified sequences</taxon>
        <taxon>metagenomes</taxon>
        <taxon>ecological metagenomes</taxon>
    </lineage>
</organism>
<sequence>MKLPPHTLITTQSDWHLCLQKLQAESRIAIDLEANSMYAYREEVCLIQISIPSQDYIVDPL</sequence>
<dbReference type="GO" id="GO:0071036">
    <property type="term" value="P:nuclear polyadenylation-dependent snoRNA catabolic process"/>
    <property type="evidence" value="ECO:0007669"/>
    <property type="project" value="TreeGrafter"/>
</dbReference>
<dbReference type="InterPro" id="IPR012337">
    <property type="entry name" value="RNaseH-like_sf"/>
</dbReference>
<dbReference type="GO" id="GO:0005730">
    <property type="term" value="C:nucleolus"/>
    <property type="evidence" value="ECO:0007669"/>
    <property type="project" value="TreeGrafter"/>
</dbReference>
<name>A0A3B0WFK0_9ZZZZ</name>
<proteinExistence type="predicted"/>
<feature type="domain" description="3'-5' exonuclease" evidence="1">
    <location>
        <begin position="9"/>
        <end position="61"/>
    </location>
</feature>
<dbReference type="Pfam" id="PF01612">
    <property type="entry name" value="DNA_pol_A_exo1"/>
    <property type="match status" value="1"/>
</dbReference>
<dbReference type="InterPro" id="IPR036397">
    <property type="entry name" value="RNaseH_sf"/>
</dbReference>
<dbReference type="GO" id="GO:0071039">
    <property type="term" value="P:nuclear polyadenylation-dependent CUT catabolic process"/>
    <property type="evidence" value="ECO:0007669"/>
    <property type="project" value="TreeGrafter"/>
</dbReference>
<dbReference type="GO" id="GO:0071040">
    <property type="term" value="P:nuclear polyadenylation-dependent antisense transcript catabolic process"/>
    <property type="evidence" value="ECO:0007669"/>
    <property type="project" value="TreeGrafter"/>
</dbReference>
<dbReference type="GO" id="GO:0071044">
    <property type="term" value="P:histone mRNA catabolic process"/>
    <property type="evidence" value="ECO:0007669"/>
    <property type="project" value="TreeGrafter"/>
</dbReference>
<dbReference type="GO" id="GO:0071035">
    <property type="term" value="P:nuclear polyadenylation-dependent rRNA catabolic process"/>
    <property type="evidence" value="ECO:0007669"/>
    <property type="project" value="TreeGrafter"/>
</dbReference>
<dbReference type="GO" id="GO:0071038">
    <property type="term" value="P:TRAMP-dependent tRNA surveillance pathway"/>
    <property type="evidence" value="ECO:0007669"/>
    <property type="project" value="TreeGrafter"/>
</dbReference>
<evidence type="ECO:0000259" key="1">
    <source>
        <dbReference type="Pfam" id="PF01612"/>
    </source>
</evidence>
<accession>A0A3B0WFK0</accession>
<dbReference type="GO" id="GO:0000175">
    <property type="term" value="F:3'-5'-RNA exonuclease activity"/>
    <property type="evidence" value="ECO:0007669"/>
    <property type="project" value="InterPro"/>
</dbReference>
<dbReference type="GO" id="GO:0003727">
    <property type="term" value="F:single-stranded RNA binding"/>
    <property type="evidence" value="ECO:0007669"/>
    <property type="project" value="TreeGrafter"/>
</dbReference>